<feature type="compositionally biased region" description="Polar residues" evidence="8">
    <location>
        <begin position="1484"/>
        <end position="1526"/>
    </location>
</feature>
<dbReference type="Proteomes" id="UP000279307">
    <property type="component" value="Chromosome 10"/>
</dbReference>
<comment type="subcellular location">
    <subcellularLocation>
        <location evidence="1">Nucleus</location>
    </subcellularLocation>
</comment>
<sequence>MQCLAFAGERQELGMSFTRHPQPLAAPLNDDVNFECSLNLAAEYFAWHHRPLGSNKWTPLSHPNGTTKDSYTNGGKTSRLLINFGDESKAGDYRCIAFFGTSGLASDPARLTLATIQRFSDKSDVFIQVTEGNTVPITCPVPYSEPEAIAQFYKNDILIEDADLVNSKTMVIKSARLTDSGAYHCSASNYITLQMFTSNRKTILTVHANTTFQAPYFTKQPQTEYTVTRGKNVTLECFAAGYPVPRVTWSRLGSSLPLKSIRSSTGLTIVHVQLSDRGEYDCVWSNEVQQIKSVIILRVVEPPRVIKQPKASTFAEGGELELSCSVTGEPEPTVEWLINGQSLMPSKNQEIKGSTLLISEVEKKHAGIVQCVASNEYGSHSGYNLLQVNPKQHVLGGTTESKPEYETISRHKHTRGGGRRRGKEGKKKGAAILIPPTQPNVTRLSDVSVMVRWTVPENKGLPIQFFKVQYREIGPKVNGKQAKWMTANTEIPNHVRSFEVTDLQPDHTYRFRIAAVYSNNDNKLSPNSVRFHLTRKKGFESNKMPIPLLTNTEAIGPHQVLLIWQNPDRKTKIDGFYIYHRATTTAGDYLKTTVEGKDAFNMTISHLQADTAYEFKLQSFCVDGASEFSQILRQKTKKLVEHPVEQVVAENKLKPIENNKPVSIHVTHIVGGVLGAAVLLVTLTLSARYLYKKVRYLNSPDVKGLPDAAKLASPLIPVPKTTEATGGEANPSASEKRESVGSNPFDRVLHETTEYISKKGDPFEVMFQRALKFKGRKNADPRMQLVDFTDDFTPKRKKRYLKMNKTLDALDESLLRDKLELSCRKLATEVKEDFCSHSARNTDVVCSDNVTENAPILKNNLKIFVTTPDSLELSILNQSAMNDTLLEPASKTKEDNEISPFLESDALFKELHLPPNANVKSIESRCALSQGDMRSPIKLPCLNRRLQSASCDQRRALQSEGSTVSSLNRGFLDSKQSEQSVFSSLSNISSVKPNSISVSSLMSNDTMNDAFLNSNSLKKNVEKTSTAEDSQEVKLKQYELSDLAEKFNKLKCTMNGTNSISSVMDDSNSLKEGNNKQIANDKPIDVDVFVLENSNKEHNKSSVSTDSSDSVFTDTSKLDKSIMNEAKTLARTFEELALKSDSGSSADSDDLISNNTLWMSDLLPAFEDEPVVHNLIELPVSPEKNSKDAIKDDKQHISTSMNNAKENSLKGIVSQFTDCVPTVKQTIVTSLLSDLKKLLKAENNTEVNKLVDDLEIALGAKNNTELLITCLNISNELQSPRKSSSAESSEKTSVDKGKDESGKISSEGEVCNGEKSLSDITHKLENTSQAAVAASDNDVSAQTSPCKDNSRNLNDTNAPKVAVNTSYIEQQNNQLDEKLAVELLMNLRKLLRGQADDAATIQILKNIGKALNIASNICKLENEQRMNCDRKRNIQQTTPVKDVGTVTPPKSDKVAAFGSKIISSTPNSVDSNHCMLRKPARSNPVASSTPNGQNGKASSAQVTSANKNRNFSCEISPVTTYANPTGNDERKDSPKRSCSKLPTPKKSATPKRQETDVPRTSRYSTPPRHNSSFNVNHQRSLPESPQRLNRSLATSQRYSPVYRRKSNEKVGQSPLKENNRVIAKVKPLKLGQKALGRPRQRAVKKEKAGRSARGGERPRSVAPQISVRMTKMQQHPVAAARIAHEEHILEAIDQLRRRKARPDADRICNYLLRKFSVDARDTIADLHRLIEVEKVIQVDYKGNTSYRNAKKWSRLQLFKNRPEGFLKEKLNSGMVSSAVAELVVEEPDYLDQGVPAGRLIEQLLDGVSSPTSRRVVEEFLGREVASGNLARLSNGNYSLVATSDMATDATPRRGSGGGDSQPASTAVAPRAAENGDAAQRRVGRDAASDGTNGVTTAATTTTTTASATAAAAELYEFNETDNLTDTTSGSNTPRSRQASNSPKLDRQLRQEQRQDCIKKEECYEIIVGRKDAVEDRRSESPRSVEMACNGGDVAEQQETAMPPTATVPNVGNEVKEEAKSNDARTMPNLKRSAKAERKQRLFARTDDRMDIEFKFEDYQQAGKEEPEKREEAGRRSSEDREDEDAGRSSSTNTSPTPSNVNAGGIRSARRKRARKVFDPSDNNLVKRKRGRQPSSHNKNSLIQDSQDTAKTTVKDGPPEEILQKANSNWQCERCKTCTICCETSDAKQQCKTNDNGNQNGNSMNGVSRSNSPTNAPILPPVLSPQVSPARASSEQMEEEGLRGQPIDPNIPDARNWTSEQVYQYFARLFPKEAEVFRQQEIDGHALIMMSRMDVLRGLGLLLGPALKIYRHVLKLQMRRDDPELYWQ</sequence>
<feature type="compositionally biased region" description="Polar residues" evidence="8">
    <location>
        <begin position="2224"/>
        <end position="2234"/>
    </location>
</feature>
<evidence type="ECO:0000256" key="3">
    <source>
        <dbReference type="ARBA" id="ARBA00022737"/>
    </source>
</evidence>
<feature type="compositionally biased region" description="Basic residues" evidence="8">
    <location>
        <begin position="410"/>
        <end position="427"/>
    </location>
</feature>
<dbReference type="SMART" id="SM00060">
    <property type="entry name" value="FN3"/>
    <property type="match status" value="2"/>
</dbReference>
<feature type="compositionally biased region" description="Polar residues" evidence="8">
    <location>
        <begin position="2132"/>
        <end position="2151"/>
    </location>
</feature>
<evidence type="ECO:0000256" key="1">
    <source>
        <dbReference type="ARBA" id="ARBA00004123"/>
    </source>
</evidence>
<dbReference type="Gene3D" id="1.10.150.50">
    <property type="entry name" value="Transcription Factor, Ets-1"/>
    <property type="match status" value="1"/>
</dbReference>
<keyword evidence="7" id="KW-0393">Immunoglobulin domain</keyword>
<dbReference type="Pfam" id="PF21524">
    <property type="entry name" value="SAMD1_WH"/>
    <property type="match status" value="1"/>
</dbReference>
<dbReference type="SMART" id="SM00408">
    <property type="entry name" value="IGc2"/>
    <property type="match status" value="3"/>
</dbReference>
<feature type="region of interest" description="Disordered" evidence="8">
    <location>
        <begin position="1634"/>
        <end position="1660"/>
    </location>
</feature>
<keyword evidence="6" id="KW-0539">Nucleus</keyword>
<keyword evidence="5" id="KW-1015">Disulfide bond</keyword>
<feature type="compositionally biased region" description="Polar residues" evidence="8">
    <location>
        <begin position="1343"/>
        <end position="1357"/>
    </location>
</feature>
<evidence type="ECO:0000256" key="4">
    <source>
        <dbReference type="ARBA" id="ARBA00022853"/>
    </source>
</evidence>
<feature type="region of interest" description="Disordered" evidence="8">
    <location>
        <begin position="719"/>
        <end position="743"/>
    </location>
</feature>
<feature type="region of interest" description="Disordered" evidence="8">
    <location>
        <begin position="2014"/>
        <end position="2043"/>
    </location>
</feature>
<dbReference type="Pfam" id="PF13927">
    <property type="entry name" value="Ig_3"/>
    <property type="match status" value="2"/>
</dbReference>
<dbReference type="CDD" id="cd00063">
    <property type="entry name" value="FN3"/>
    <property type="match status" value="2"/>
</dbReference>
<dbReference type="InterPro" id="IPR048589">
    <property type="entry name" value="SAMD1-like_WH"/>
</dbReference>
<feature type="region of interest" description="Disordered" evidence="8">
    <location>
        <begin position="1328"/>
        <end position="1357"/>
    </location>
</feature>
<dbReference type="InterPro" id="IPR003961">
    <property type="entry name" value="FN3_dom"/>
</dbReference>
<dbReference type="PROSITE" id="PS52014">
    <property type="entry name" value="SAMD1_WH"/>
    <property type="match status" value="1"/>
</dbReference>
<evidence type="ECO:0000313" key="13">
    <source>
        <dbReference type="Proteomes" id="UP000279307"/>
    </source>
</evidence>
<dbReference type="PANTHER" id="PTHR13817:SF166">
    <property type="entry name" value="NEURONAL IGCAM-RELATED"/>
    <property type="match status" value="1"/>
</dbReference>
<dbReference type="SUPFAM" id="SSF48726">
    <property type="entry name" value="Immunoglobulin"/>
    <property type="match status" value="4"/>
</dbReference>
<dbReference type="InterPro" id="IPR013783">
    <property type="entry name" value="Ig-like_fold"/>
</dbReference>
<dbReference type="InterPro" id="IPR001660">
    <property type="entry name" value="SAM"/>
</dbReference>
<feature type="domain" description="Ig-like" evidence="9">
    <location>
        <begin position="108"/>
        <end position="204"/>
    </location>
</feature>
<dbReference type="Pfam" id="PF00041">
    <property type="entry name" value="fn3"/>
    <property type="match status" value="2"/>
</dbReference>
<feature type="compositionally biased region" description="Low complexity" evidence="8">
    <location>
        <begin position="2088"/>
        <end position="2099"/>
    </location>
</feature>
<reference evidence="12 13" key="1">
    <citation type="journal article" date="2018" name="Genome Res.">
        <title>The genomic architecture and molecular evolution of ant odorant receptors.</title>
        <authorList>
            <person name="McKenzie S.K."/>
            <person name="Kronauer D.J.C."/>
        </authorList>
    </citation>
    <scope>NUCLEOTIDE SEQUENCE [LARGE SCALE GENOMIC DNA]</scope>
    <source>
        <strain evidence="12">Clonal line C1</strain>
    </source>
</reference>
<protein>
    <recommendedName>
        <fullName evidence="14">Interference hedgehog</fullName>
    </recommendedName>
</protein>
<feature type="domain" description="Ig-like" evidence="9">
    <location>
        <begin position="303"/>
        <end position="389"/>
    </location>
</feature>
<keyword evidence="4" id="KW-0156">Chromatin regulator</keyword>
<dbReference type="InterPro" id="IPR003598">
    <property type="entry name" value="Ig_sub2"/>
</dbReference>
<dbReference type="SUPFAM" id="SSF47769">
    <property type="entry name" value="SAM/Pointed domain"/>
    <property type="match status" value="1"/>
</dbReference>
<feature type="region of interest" description="Disordered" evidence="8">
    <location>
        <begin position="1467"/>
        <end position="1616"/>
    </location>
</feature>
<evidence type="ECO:0000313" key="12">
    <source>
        <dbReference type="EMBL" id="RLU17652.1"/>
    </source>
</evidence>
<dbReference type="PROSITE" id="PS50853">
    <property type="entry name" value="FN3"/>
    <property type="match status" value="2"/>
</dbReference>
<dbReference type="EMBL" id="QOIP01000010">
    <property type="protein sequence ID" value="RLU17652.1"/>
    <property type="molecule type" value="Genomic_DNA"/>
</dbReference>
<feature type="compositionally biased region" description="Polar residues" evidence="8">
    <location>
        <begin position="1561"/>
        <end position="1598"/>
    </location>
</feature>
<feature type="compositionally biased region" description="Low complexity" evidence="8">
    <location>
        <begin position="1329"/>
        <end position="1342"/>
    </location>
</feature>
<evidence type="ECO:0000259" key="10">
    <source>
        <dbReference type="PROSITE" id="PS50853"/>
    </source>
</evidence>
<feature type="compositionally biased region" description="Low complexity" evidence="8">
    <location>
        <begin position="2193"/>
        <end position="2205"/>
    </location>
</feature>
<dbReference type="OrthoDB" id="10004495at2759"/>
<dbReference type="Pfam" id="PF13895">
    <property type="entry name" value="Ig_2"/>
    <property type="match status" value="1"/>
</dbReference>
<evidence type="ECO:0000256" key="7">
    <source>
        <dbReference type="ARBA" id="ARBA00023319"/>
    </source>
</evidence>
<dbReference type="InterPro" id="IPR013761">
    <property type="entry name" value="SAM/pointed_sf"/>
</dbReference>
<evidence type="ECO:0000256" key="2">
    <source>
        <dbReference type="ARBA" id="ARBA00022553"/>
    </source>
</evidence>
<evidence type="ECO:0000256" key="6">
    <source>
        <dbReference type="ARBA" id="ARBA00023242"/>
    </source>
</evidence>
<feature type="region of interest" description="Disordered" evidence="8">
    <location>
        <begin position="1278"/>
        <end position="1311"/>
    </location>
</feature>
<comment type="caution">
    <text evidence="12">The sequence shown here is derived from an EMBL/GenBank/DDBJ whole genome shotgun (WGS) entry which is preliminary data.</text>
</comment>
<dbReference type="SUPFAM" id="SSF49265">
    <property type="entry name" value="Fibronectin type III"/>
    <property type="match status" value="1"/>
</dbReference>
<feature type="compositionally biased region" description="Basic and acidic residues" evidence="8">
    <location>
        <begin position="2033"/>
        <end position="2043"/>
    </location>
</feature>
<feature type="region of interest" description="Disordered" evidence="8">
    <location>
        <begin position="2057"/>
        <end position="2155"/>
    </location>
</feature>
<accession>A0A3L8DBY2</accession>
<feature type="region of interest" description="Disordered" evidence="8">
    <location>
        <begin position="2188"/>
        <end position="2251"/>
    </location>
</feature>
<feature type="region of interest" description="Disordered" evidence="8">
    <location>
        <begin position="1432"/>
        <end position="1451"/>
    </location>
</feature>
<feature type="compositionally biased region" description="Basic and acidic residues" evidence="8">
    <location>
        <begin position="1943"/>
        <end position="1954"/>
    </location>
</feature>
<feature type="compositionally biased region" description="Basic and acidic residues" evidence="8">
    <location>
        <begin position="1878"/>
        <end position="1887"/>
    </location>
</feature>
<dbReference type="FunFam" id="2.60.40.10:FF:000032">
    <property type="entry name" value="palladin isoform X1"/>
    <property type="match status" value="2"/>
</dbReference>
<evidence type="ECO:0000259" key="11">
    <source>
        <dbReference type="PROSITE" id="PS52014"/>
    </source>
</evidence>
<feature type="compositionally biased region" description="Polar residues" evidence="8">
    <location>
        <begin position="1920"/>
        <end position="1942"/>
    </location>
</feature>
<evidence type="ECO:0000256" key="5">
    <source>
        <dbReference type="ARBA" id="ARBA00023157"/>
    </source>
</evidence>
<evidence type="ECO:0008006" key="14">
    <source>
        <dbReference type="Google" id="ProtNLM"/>
    </source>
</evidence>
<feature type="domain" description="Ig-like" evidence="9">
    <location>
        <begin position="215"/>
        <end position="295"/>
    </location>
</feature>
<feature type="domain" description="Fibronectin type-III" evidence="10">
    <location>
        <begin position="544"/>
        <end position="639"/>
    </location>
</feature>
<feature type="compositionally biased region" description="Basic and acidic residues" evidence="8">
    <location>
        <begin position="1643"/>
        <end position="1659"/>
    </location>
</feature>
<dbReference type="GO" id="GO:0006325">
    <property type="term" value="P:chromatin organization"/>
    <property type="evidence" value="ECO:0007669"/>
    <property type="project" value="UniProtKB-KW"/>
</dbReference>
<dbReference type="SMART" id="SM00454">
    <property type="entry name" value="SAM"/>
    <property type="match status" value="1"/>
</dbReference>
<dbReference type="GO" id="GO:0005634">
    <property type="term" value="C:nucleus"/>
    <property type="evidence" value="ECO:0007669"/>
    <property type="project" value="UniProtKB-SubCell"/>
</dbReference>
<feature type="region of interest" description="Disordered" evidence="8">
    <location>
        <begin position="394"/>
        <end position="427"/>
    </location>
</feature>
<feature type="region of interest" description="Disordered" evidence="8">
    <location>
        <begin position="1847"/>
        <end position="1899"/>
    </location>
</feature>
<feature type="region of interest" description="Disordered" evidence="8">
    <location>
        <begin position="1916"/>
        <end position="1954"/>
    </location>
</feature>
<dbReference type="Gene3D" id="2.60.40.10">
    <property type="entry name" value="Immunoglobulins"/>
    <property type="match status" value="5"/>
</dbReference>
<name>A0A3L8DBY2_OOCBI</name>
<dbReference type="GO" id="GO:0003677">
    <property type="term" value="F:DNA binding"/>
    <property type="evidence" value="ECO:0007669"/>
    <property type="project" value="InterPro"/>
</dbReference>
<proteinExistence type="predicted"/>
<dbReference type="SMART" id="SM00409">
    <property type="entry name" value="IG"/>
    <property type="match status" value="4"/>
</dbReference>
<dbReference type="InterPro" id="IPR036179">
    <property type="entry name" value="Ig-like_dom_sf"/>
</dbReference>
<dbReference type="InterPro" id="IPR007110">
    <property type="entry name" value="Ig-like_dom"/>
</dbReference>
<evidence type="ECO:0000259" key="9">
    <source>
        <dbReference type="PROSITE" id="PS50835"/>
    </source>
</evidence>
<dbReference type="PROSITE" id="PS50835">
    <property type="entry name" value="IG_LIKE"/>
    <property type="match status" value="3"/>
</dbReference>
<feature type="compositionally biased region" description="Basic and acidic residues" evidence="8">
    <location>
        <begin position="1288"/>
        <end position="1302"/>
    </location>
</feature>
<feature type="domain" description="Fibronectin type-III" evidence="10">
    <location>
        <begin position="435"/>
        <end position="537"/>
    </location>
</feature>
<dbReference type="InterPro" id="IPR050964">
    <property type="entry name" value="Striated_Muscle_Regulatory"/>
</dbReference>
<feature type="domain" description="SAMD1-like winged helix (WH)" evidence="11">
    <location>
        <begin position="1676"/>
        <end position="1752"/>
    </location>
</feature>
<dbReference type="InterPro" id="IPR003599">
    <property type="entry name" value="Ig_sub"/>
</dbReference>
<organism evidence="12 13">
    <name type="scientific">Ooceraea biroi</name>
    <name type="common">Clonal raider ant</name>
    <name type="synonym">Cerapachys biroi</name>
    <dbReference type="NCBI Taxonomy" id="2015173"/>
    <lineage>
        <taxon>Eukaryota</taxon>
        <taxon>Metazoa</taxon>
        <taxon>Ecdysozoa</taxon>
        <taxon>Arthropoda</taxon>
        <taxon>Hexapoda</taxon>
        <taxon>Insecta</taxon>
        <taxon>Pterygota</taxon>
        <taxon>Neoptera</taxon>
        <taxon>Endopterygota</taxon>
        <taxon>Hymenoptera</taxon>
        <taxon>Apocrita</taxon>
        <taxon>Aculeata</taxon>
        <taxon>Formicoidea</taxon>
        <taxon>Formicidae</taxon>
        <taxon>Dorylinae</taxon>
        <taxon>Ooceraea</taxon>
    </lineage>
</organism>
<gene>
    <name evidence="12" type="ORF">DMN91_009888</name>
</gene>
<feature type="compositionally biased region" description="Basic and acidic residues" evidence="8">
    <location>
        <begin position="2057"/>
        <end position="2078"/>
    </location>
</feature>
<keyword evidence="2" id="KW-0597">Phosphoprotein</keyword>
<dbReference type="PANTHER" id="PTHR13817">
    <property type="entry name" value="TITIN"/>
    <property type="match status" value="1"/>
</dbReference>
<keyword evidence="3" id="KW-0677">Repeat</keyword>
<evidence type="ECO:0000256" key="8">
    <source>
        <dbReference type="SAM" id="MobiDB-lite"/>
    </source>
</evidence>
<dbReference type="InterPro" id="IPR036116">
    <property type="entry name" value="FN3_sf"/>
</dbReference>